<dbReference type="InterPro" id="IPR012677">
    <property type="entry name" value="Nucleotide-bd_a/b_plait_sf"/>
</dbReference>
<dbReference type="InterPro" id="IPR001623">
    <property type="entry name" value="DnaJ_domain"/>
</dbReference>
<dbReference type="InterPro" id="IPR018253">
    <property type="entry name" value="DnaJ_domain_CS"/>
</dbReference>
<dbReference type="PRINTS" id="PR00625">
    <property type="entry name" value="JDOMAIN"/>
</dbReference>
<dbReference type="PROSITE" id="PS50076">
    <property type="entry name" value="DNAJ_2"/>
    <property type="match status" value="1"/>
</dbReference>
<dbReference type="AlphaFoldDB" id="S8DSA8"/>
<dbReference type="Pfam" id="PF00076">
    <property type="entry name" value="RRM_1"/>
    <property type="match status" value="1"/>
</dbReference>
<dbReference type="Pfam" id="PF00226">
    <property type="entry name" value="DnaJ"/>
    <property type="match status" value="1"/>
</dbReference>
<evidence type="ECO:0000313" key="5">
    <source>
        <dbReference type="EMBL" id="EPS66018.1"/>
    </source>
</evidence>
<dbReference type="CDD" id="cd12429">
    <property type="entry name" value="RRM_DNAJC17"/>
    <property type="match status" value="1"/>
</dbReference>
<dbReference type="InterPro" id="IPR000504">
    <property type="entry name" value="RRM_dom"/>
</dbReference>
<evidence type="ECO:0008006" key="7">
    <source>
        <dbReference type="Google" id="ProtNLM"/>
    </source>
</evidence>
<evidence type="ECO:0000313" key="6">
    <source>
        <dbReference type="Proteomes" id="UP000015453"/>
    </source>
</evidence>
<feature type="region of interest" description="Disordered" evidence="2">
    <location>
        <begin position="1"/>
        <end position="22"/>
    </location>
</feature>
<sequence length="273" mass="30912">MESGADHYAVLGLPSGEEGAKLSLQDINKGYRYKARELHPDKRPDDPKAHDNFQKLQASYEILKDDKARKLFDDGLRVKREKFKRQDQLDSKRQKMMSDLERREQQSSSRVDPQADIEMETIKKFREEVARIRAMAKASKMPAATTPPLKTETPKESFHGSDLDKERVLKVSWEKMGRDYTIQELREIFEQFGQVEDVIRSSKKRGLALVVMKSKDAVDAAVGNVLGDLSNPLLVKPLIVVTTNAETTGGSALDNLLDAAKFQAYENSVMEKL</sequence>
<keyword evidence="1" id="KW-0694">RNA-binding</keyword>
<dbReference type="Proteomes" id="UP000015453">
    <property type="component" value="Unassembled WGS sequence"/>
</dbReference>
<accession>S8DSA8</accession>
<feature type="compositionally biased region" description="Basic and acidic residues" evidence="2">
    <location>
        <begin position="152"/>
        <end position="161"/>
    </location>
</feature>
<dbReference type="PROSITE" id="PS00636">
    <property type="entry name" value="DNAJ_1"/>
    <property type="match status" value="1"/>
</dbReference>
<organism evidence="5 6">
    <name type="scientific">Genlisea aurea</name>
    <dbReference type="NCBI Taxonomy" id="192259"/>
    <lineage>
        <taxon>Eukaryota</taxon>
        <taxon>Viridiplantae</taxon>
        <taxon>Streptophyta</taxon>
        <taxon>Embryophyta</taxon>
        <taxon>Tracheophyta</taxon>
        <taxon>Spermatophyta</taxon>
        <taxon>Magnoliopsida</taxon>
        <taxon>eudicotyledons</taxon>
        <taxon>Gunneridae</taxon>
        <taxon>Pentapetalae</taxon>
        <taxon>asterids</taxon>
        <taxon>lamiids</taxon>
        <taxon>Lamiales</taxon>
        <taxon>Lentibulariaceae</taxon>
        <taxon>Genlisea</taxon>
    </lineage>
</organism>
<gene>
    <name evidence="5" type="ORF">M569_08760</name>
</gene>
<dbReference type="EMBL" id="AUSU01003911">
    <property type="protein sequence ID" value="EPS66018.1"/>
    <property type="molecule type" value="Genomic_DNA"/>
</dbReference>
<dbReference type="InterPro" id="IPR034254">
    <property type="entry name" value="DNAJC17_RRM"/>
</dbReference>
<dbReference type="PROSITE" id="PS50102">
    <property type="entry name" value="RRM"/>
    <property type="match status" value="1"/>
</dbReference>
<dbReference type="SMART" id="SM00271">
    <property type="entry name" value="DnaJ"/>
    <property type="match status" value="1"/>
</dbReference>
<feature type="domain" description="J" evidence="3">
    <location>
        <begin position="6"/>
        <end position="76"/>
    </location>
</feature>
<feature type="compositionally biased region" description="Basic and acidic residues" evidence="2">
    <location>
        <begin position="85"/>
        <end position="105"/>
    </location>
</feature>
<feature type="domain" description="RRM" evidence="4">
    <location>
        <begin position="167"/>
        <end position="245"/>
    </location>
</feature>
<dbReference type="Gene3D" id="3.30.70.330">
    <property type="match status" value="1"/>
</dbReference>
<reference evidence="5 6" key="1">
    <citation type="journal article" date="2013" name="BMC Genomics">
        <title>The miniature genome of a carnivorous plant Genlisea aurea contains a low number of genes and short non-coding sequences.</title>
        <authorList>
            <person name="Leushkin E.V."/>
            <person name="Sutormin R.A."/>
            <person name="Nabieva E.R."/>
            <person name="Penin A.A."/>
            <person name="Kondrashov A.S."/>
            <person name="Logacheva M.D."/>
        </authorList>
    </citation>
    <scope>NUCLEOTIDE SEQUENCE [LARGE SCALE GENOMIC DNA]</scope>
</reference>
<feature type="non-terminal residue" evidence="5">
    <location>
        <position position="273"/>
    </location>
</feature>
<dbReference type="Gene3D" id="1.10.287.110">
    <property type="entry name" value="DnaJ domain"/>
    <property type="match status" value="1"/>
</dbReference>
<evidence type="ECO:0000256" key="1">
    <source>
        <dbReference type="PROSITE-ProRule" id="PRU00176"/>
    </source>
</evidence>
<dbReference type="InterPro" id="IPR036869">
    <property type="entry name" value="J_dom_sf"/>
</dbReference>
<feature type="region of interest" description="Disordered" evidence="2">
    <location>
        <begin position="85"/>
        <end position="113"/>
    </location>
</feature>
<comment type="caution">
    <text evidence="5">The sequence shown here is derived from an EMBL/GenBank/DDBJ whole genome shotgun (WGS) entry which is preliminary data.</text>
</comment>
<feature type="region of interest" description="Disordered" evidence="2">
    <location>
        <begin position="137"/>
        <end position="161"/>
    </location>
</feature>
<dbReference type="CDD" id="cd06257">
    <property type="entry name" value="DnaJ"/>
    <property type="match status" value="1"/>
</dbReference>
<evidence type="ECO:0000259" key="4">
    <source>
        <dbReference type="PROSITE" id="PS50102"/>
    </source>
</evidence>
<dbReference type="PANTHER" id="PTHR45098">
    <property type="entry name" value="DNAJ DOMAIN CONTAINING PROTEIN, EXPRESSED"/>
    <property type="match status" value="1"/>
</dbReference>
<dbReference type="PANTHER" id="PTHR45098:SF1">
    <property type="entry name" value="DNAJ DOMAIN CONTAINING PROTEIN, EXPRESSED"/>
    <property type="match status" value="1"/>
</dbReference>
<proteinExistence type="predicted"/>
<evidence type="ECO:0000259" key="3">
    <source>
        <dbReference type="PROSITE" id="PS50076"/>
    </source>
</evidence>
<feature type="compositionally biased region" description="Low complexity" evidence="2">
    <location>
        <begin position="142"/>
        <end position="151"/>
    </location>
</feature>
<dbReference type="OrthoDB" id="10250354at2759"/>
<dbReference type="SUPFAM" id="SSF46565">
    <property type="entry name" value="Chaperone J-domain"/>
    <property type="match status" value="1"/>
</dbReference>
<name>S8DSA8_9LAMI</name>
<evidence type="ECO:0000256" key="2">
    <source>
        <dbReference type="SAM" id="MobiDB-lite"/>
    </source>
</evidence>
<dbReference type="SUPFAM" id="SSF54928">
    <property type="entry name" value="RNA-binding domain, RBD"/>
    <property type="match status" value="1"/>
</dbReference>
<keyword evidence="6" id="KW-1185">Reference proteome</keyword>
<protein>
    <recommendedName>
        <fullName evidence="7">J domain-containing protein</fullName>
    </recommendedName>
</protein>
<dbReference type="InterPro" id="IPR035979">
    <property type="entry name" value="RBD_domain_sf"/>
</dbReference>
<dbReference type="GO" id="GO:0003723">
    <property type="term" value="F:RNA binding"/>
    <property type="evidence" value="ECO:0007669"/>
    <property type="project" value="UniProtKB-UniRule"/>
</dbReference>